<comment type="caution">
    <text evidence="1">The sequence shown here is derived from an EMBL/GenBank/DDBJ whole genome shotgun (WGS) entry which is preliminary data.</text>
</comment>
<dbReference type="Proteomes" id="UP000229433">
    <property type="component" value="Unassembled WGS sequence"/>
</dbReference>
<keyword evidence="2" id="KW-1185">Reference proteome</keyword>
<accession>A0A2G1VS28</accession>
<dbReference type="EMBL" id="NQXA01000008">
    <property type="protein sequence ID" value="PHQ29259.1"/>
    <property type="molecule type" value="Genomic_DNA"/>
</dbReference>
<evidence type="ECO:0000313" key="1">
    <source>
        <dbReference type="EMBL" id="PHQ29259.1"/>
    </source>
</evidence>
<protein>
    <submittedName>
        <fullName evidence="1">Uncharacterized protein</fullName>
    </submittedName>
</protein>
<proteinExistence type="predicted"/>
<evidence type="ECO:0000313" key="2">
    <source>
        <dbReference type="Proteomes" id="UP000229433"/>
    </source>
</evidence>
<sequence>MLPSKAAANIQPFLNNKETFLKLFFLLFSNSFKERKPLFYQRFWSGKYRTNILSRKHFLKTFFQVFN</sequence>
<gene>
    <name evidence="1" type="ORF">CJ305_11700</name>
</gene>
<organism evidence="1 2">
    <name type="scientific">Leeuwenhoekiella nanhaiensis</name>
    <dbReference type="NCBI Taxonomy" id="1655491"/>
    <lineage>
        <taxon>Bacteria</taxon>
        <taxon>Pseudomonadati</taxon>
        <taxon>Bacteroidota</taxon>
        <taxon>Flavobacteriia</taxon>
        <taxon>Flavobacteriales</taxon>
        <taxon>Flavobacteriaceae</taxon>
        <taxon>Leeuwenhoekiella</taxon>
    </lineage>
</organism>
<name>A0A2G1VS28_9FLAO</name>
<dbReference type="AlphaFoldDB" id="A0A2G1VS28"/>
<reference evidence="1 2" key="1">
    <citation type="submission" date="2017-08" db="EMBL/GenBank/DDBJ databases">
        <title>The whole genome shortgun sequences of strain Leeuwenhoekiella nanhaiensis G18 from the South China Sea.</title>
        <authorList>
            <person name="Liu Q."/>
        </authorList>
    </citation>
    <scope>NUCLEOTIDE SEQUENCE [LARGE SCALE GENOMIC DNA]</scope>
    <source>
        <strain evidence="1 2">G18</strain>
    </source>
</reference>